<evidence type="ECO:0000313" key="2">
    <source>
        <dbReference type="EMBL" id="ACK42927.1"/>
    </source>
</evidence>
<feature type="domain" description="DUF1722" evidence="1">
    <location>
        <begin position="193"/>
        <end position="309"/>
    </location>
</feature>
<protein>
    <recommendedName>
        <fullName evidence="1">DUF1722 domain-containing protein</fullName>
    </recommendedName>
</protein>
<reference evidence="3" key="1">
    <citation type="journal article" date="2016" name="Front. Microbiol.">
        <title>The complete genome sequence of hyperthermophile Dictyoglomus turgidum DSM 6724 reveals a specialized carbohydrate fermentor.</title>
        <authorList>
            <person name="Brumm P.J."/>
            <person name="Gowda K."/>
            <person name="Robb F.T."/>
            <person name="Mead D.A."/>
        </authorList>
    </citation>
    <scope>NUCLEOTIDE SEQUENCE [LARGE SCALE GENOMIC DNA]</scope>
    <source>
        <strain evidence="3">DSM 6724 / Z-1310</strain>
    </source>
</reference>
<dbReference type="InParanoid" id="B8E353"/>
<evidence type="ECO:0000259" key="1">
    <source>
        <dbReference type="Pfam" id="PF08349"/>
    </source>
</evidence>
<dbReference type="InterPro" id="IPR013560">
    <property type="entry name" value="DUF1722"/>
</dbReference>
<dbReference type="eggNOG" id="COG3272">
    <property type="taxonomic scope" value="Bacteria"/>
</dbReference>
<dbReference type="Pfam" id="PF04463">
    <property type="entry name" value="2-thiour_desulf"/>
    <property type="match status" value="1"/>
</dbReference>
<dbReference type="PANTHER" id="PTHR30087:SF0">
    <property type="entry name" value="INNER MEMBRANE PROTEIN"/>
    <property type="match status" value="1"/>
</dbReference>
<dbReference type="Pfam" id="PF08349">
    <property type="entry name" value="DUF1722"/>
    <property type="match status" value="1"/>
</dbReference>
<name>B8E353_DICTD</name>
<gene>
    <name evidence="2" type="ordered locus">Dtur_1655</name>
</gene>
<sequence>MRNFTKPRIVYSACLNSEPVRYDGGIIKDSFALKLKEYCEIITVCPEVSIGLGVPREKIIVYVEENRLGIYQPKTGLDLTDKILDFSENFLNTLPEIDGFLLKSKSPSCGLSNTMIYKDREGKIFHSKGKGIFAQKVLEKFPYIPAEDEGRLRNPEIRERFLTRIFALSELRNLKNKDNTKVKDLIEFHQNNKYLLMVYSQKHLKELGNLLANQSKYPFEELIEKYALLFKEALSTNLKRGNHVNAIFHIYGYFSRKLKAGEKNHFLHLLDLYRRAKINLSPLVEILRSWAYRFDDQYLLNQTYLNPYPNELSYIE</sequence>
<dbReference type="PIRSF" id="PIRSF037004">
    <property type="entry name" value="UCP037004"/>
    <property type="match status" value="1"/>
</dbReference>
<dbReference type="AlphaFoldDB" id="B8E353"/>
<dbReference type="Proteomes" id="UP000007719">
    <property type="component" value="Chromosome"/>
</dbReference>
<dbReference type="OrthoDB" id="9797779at2"/>
<evidence type="ECO:0000313" key="3">
    <source>
        <dbReference type="Proteomes" id="UP000007719"/>
    </source>
</evidence>
<dbReference type="STRING" id="515635.Dtur_1655"/>
<dbReference type="PANTHER" id="PTHR30087">
    <property type="entry name" value="INNER MEMBRANE PROTEIN"/>
    <property type="match status" value="1"/>
</dbReference>
<dbReference type="KEGG" id="dtu:Dtur_1655"/>
<dbReference type="EnsemblBacteria" id="ACK42927">
    <property type="protein sequence ID" value="ACK42927"/>
    <property type="gene ID" value="Dtur_1655"/>
</dbReference>
<dbReference type="InterPro" id="IPR007553">
    <property type="entry name" value="2-thiour_desulf"/>
</dbReference>
<organism evidence="2 3">
    <name type="scientific">Dictyoglomus turgidum (strain DSM 6724 / Z-1310)</name>
    <dbReference type="NCBI Taxonomy" id="515635"/>
    <lineage>
        <taxon>Bacteria</taxon>
        <taxon>Pseudomonadati</taxon>
        <taxon>Dictyoglomota</taxon>
        <taxon>Dictyoglomia</taxon>
        <taxon>Dictyoglomales</taxon>
        <taxon>Dictyoglomaceae</taxon>
        <taxon>Dictyoglomus</taxon>
    </lineage>
</organism>
<keyword evidence="3" id="KW-1185">Reference proteome</keyword>
<proteinExistence type="predicted"/>
<dbReference type="PATRIC" id="fig|515635.4.peg.1705"/>
<dbReference type="HOGENOM" id="CLU_076318_0_1_0"/>
<accession>B8E353</accession>
<dbReference type="eggNOG" id="COG1683">
    <property type="taxonomic scope" value="Bacteria"/>
</dbReference>
<dbReference type="InterPro" id="IPR017087">
    <property type="entry name" value="UCP037004"/>
</dbReference>
<dbReference type="EMBL" id="CP001251">
    <property type="protein sequence ID" value="ACK42927.1"/>
    <property type="molecule type" value="Genomic_DNA"/>
</dbReference>